<dbReference type="CDD" id="cd01164">
    <property type="entry name" value="FruK_PfkB_like"/>
    <property type="match status" value="1"/>
</dbReference>
<reference evidence="9 10" key="1">
    <citation type="submission" date="2018-10" db="EMBL/GenBank/DDBJ databases">
        <title>Corynebacterium macginleyi genome sequencing and assembly of the type strain and two clinical samples.</title>
        <authorList>
            <person name="Bernier A.-M."/>
            <person name="Bernard K."/>
        </authorList>
    </citation>
    <scope>NUCLEOTIDE SEQUENCE [LARGE SCALE GENOMIC DNA]</scope>
    <source>
        <strain evidence="9 10">NML 120205</strain>
    </source>
</reference>
<feature type="domain" description="Carbohydrate kinase PfkB" evidence="8">
    <location>
        <begin position="9"/>
        <end position="307"/>
    </location>
</feature>
<dbReference type="PANTHER" id="PTHR46566:SF5">
    <property type="entry name" value="1-PHOSPHOFRUCTOKINASE"/>
    <property type="match status" value="1"/>
</dbReference>
<dbReference type="Gene3D" id="3.40.1190.20">
    <property type="match status" value="1"/>
</dbReference>
<dbReference type="Proteomes" id="UP000270649">
    <property type="component" value="Unassembled WGS sequence"/>
</dbReference>
<accession>A0A3M0GRK8</accession>
<evidence type="ECO:0000256" key="1">
    <source>
        <dbReference type="ARBA" id="ARBA00010688"/>
    </source>
</evidence>
<dbReference type="NCBIfam" id="TIGR03168">
    <property type="entry name" value="1-PFK"/>
    <property type="match status" value="1"/>
</dbReference>
<evidence type="ECO:0000256" key="7">
    <source>
        <dbReference type="SAM" id="MobiDB-lite"/>
    </source>
</evidence>
<dbReference type="SUPFAM" id="SSF53613">
    <property type="entry name" value="Ribokinase-like"/>
    <property type="match status" value="1"/>
</dbReference>
<evidence type="ECO:0000256" key="6">
    <source>
        <dbReference type="PIRNR" id="PIRNR000535"/>
    </source>
</evidence>
<dbReference type="Pfam" id="PF00294">
    <property type="entry name" value="PfkB"/>
    <property type="match status" value="1"/>
</dbReference>
<gene>
    <name evidence="9" type="ORF">D9543_00785</name>
</gene>
<dbReference type="AlphaFoldDB" id="A0A3M0GRK8"/>
<organism evidence="9 10">
    <name type="scientific">Corynebacterium macginleyi</name>
    <dbReference type="NCBI Taxonomy" id="38290"/>
    <lineage>
        <taxon>Bacteria</taxon>
        <taxon>Bacillati</taxon>
        <taxon>Actinomycetota</taxon>
        <taxon>Actinomycetes</taxon>
        <taxon>Mycobacteriales</taxon>
        <taxon>Corynebacteriaceae</taxon>
        <taxon>Corynebacterium</taxon>
    </lineage>
</organism>
<keyword evidence="4 9" id="KW-0418">Kinase</keyword>
<keyword evidence="3" id="KW-0547">Nucleotide-binding</keyword>
<dbReference type="InterPro" id="IPR029056">
    <property type="entry name" value="Ribokinase-like"/>
</dbReference>
<dbReference type="PANTHER" id="PTHR46566">
    <property type="entry name" value="1-PHOSPHOFRUCTOKINASE-RELATED"/>
    <property type="match status" value="1"/>
</dbReference>
<dbReference type="EMBL" id="REGC01000001">
    <property type="protein sequence ID" value="RMB64353.1"/>
    <property type="molecule type" value="Genomic_DNA"/>
</dbReference>
<dbReference type="GO" id="GO:0008443">
    <property type="term" value="F:phosphofructokinase activity"/>
    <property type="evidence" value="ECO:0007669"/>
    <property type="project" value="TreeGrafter"/>
</dbReference>
<proteinExistence type="inferred from homology"/>
<evidence type="ECO:0000256" key="3">
    <source>
        <dbReference type="ARBA" id="ARBA00022741"/>
    </source>
</evidence>
<dbReference type="InterPro" id="IPR011611">
    <property type="entry name" value="PfkB_dom"/>
</dbReference>
<keyword evidence="2 6" id="KW-0808">Transferase</keyword>
<dbReference type="InterPro" id="IPR002173">
    <property type="entry name" value="Carboh/pur_kinase_PfkB_CS"/>
</dbReference>
<comment type="similarity">
    <text evidence="1">Belongs to the carbohydrate kinase PfkB family.</text>
</comment>
<keyword evidence="5" id="KW-0067">ATP-binding</keyword>
<name>A0A3M0GRK8_9CORY</name>
<dbReference type="PIRSF" id="PIRSF000535">
    <property type="entry name" value="1PFK/6PFK/LacC"/>
    <property type="match status" value="1"/>
</dbReference>
<evidence type="ECO:0000259" key="8">
    <source>
        <dbReference type="Pfam" id="PF00294"/>
    </source>
</evidence>
<dbReference type="PROSITE" id="PS00584">
    <property type="entry name" value="PFKB_KINASES_2"/>
    <property type="match status" value="1"/>
</dbReference>
<dbReference type="InterPro" id="IPR017583">
    <property type="entry name" value="Tagatose/fructose_Pkinase"/>
</dbReference>
<dbReference type="GO" id="GO:0005829">
    <property type="term" value="C:cytosol"/>
    <property type="evidence" value="ECO:0007669"/>
    <property type="project" value="TreeGrafter"/>
</dbReference>
<evidence type="ECO:0000256" key="4">
    <source>
        <dbReference type="ARBA" id="ARBA00022777"/>
    </source>
</evidence>
<feature type="region of interest" description="Disordered" evidence="7">
    <location>
        <begin position="299"/>
        <end position="320"/>
    </location>
</feature>
<sequence>MILTLTPNPSIDATLALSQPLTSGDVHRAVSVTQVAGGKGVNVTHAVHLAGKESLALFPARKADPFINLIHDVDIPYAHVDMDGGVRVNTTITEPDGTTTKVNGPGPLLSDATRNHLITSLTHHAQSADWVALAGSLPQGVPAGWYTDLIKEIRNVAPQARIAVDTSDAPMKAIAEQLDSAAPDLIKPNGFELGQMTNQDGLALERAAAAGDYSAVVGAARDVVGRGIKEVLVTLGGSGAVLVTANGAWAATPPPATVKSTVGAGDAALAGYLLGCTQGRGPAESLALSVAYGTAAAAKPGTQFPRPEELDTAHTSISVL</sequence>
<dbReference type="RefSeq" id="WP_121927228.1">
    <property type="nucleotide sequence ID" value="NZ_JAACCH010000038.1"/>
</dbReference>
<evidence type="ECO:0000256" key="2">
    <source>
        <dbReference type="ARBA" id="ARBA00022679"/>
    </source>
</evidence>
<evidence type="ECO:0000313" key="9">
    <source>
        <dbReference type="EMBL" id="RMB64353.1"/>
    </source>
</evidence>
<protein>
    <submittedName>
        <fullName evidence="9">1-phosphofructokinase family hexose kinase</fullName>
    </submittedName>
</protein>
<evidence type="ECO:0000313" key="10">
    <source>
        <dbReference type="Proteomes" id="UP000270649"/>
    </source>
</evidence>
<comment type="caution">
    <text evidence="9">The sequence shown here is derived from an EMBL/GenBank/DDBJ whole genome shotgun (WGS) entry which is preliminary data.</text>
</comment>
<evidence type="ECO:0000256" key="5">
    <source>
        <dbReference type="ARBA" id="ARBA00022840"/>
    </source>
</evidence>
<dbReference type="GO" id="GO:0005524">
    <property type="term" value="F:ATP binding"/>
    <property type="evidence" value="ECO:0007669"/>
    <property type="project" value="UniProtKB-KW"/>
</dbReference>